<dbReference type="OrthoDB" id="90610at2157"/>
<evidence type="ECO:0000313" key="1">
    <source>
        <dbReference type="EMBL" id="AIU70291.1"/>
    </source>
</evidence>
<dbReference type="CDD" id="cd22922">
    <property type="entry name" value="HFD_Aq328-like_rpt1"/>
    <property type="match status" value="1"/>
</dbReference>
<accession>A0A097QUY8</accession>
<dbReference type="RefSeq" id="WP_050003266.1">
    <property type="nucleotide sequence ID" value="NZ_CP008887.1"/>
</dbReference>
<evidence type="ECO:0008006" key="3">
    <source>
        <dbReference type="Google" id="ProtNLM"/>
    </source>
</evidence>
<organism evidence="1 2">
    <name type="scientific">Thermococcus eurythermalis</name>
    <dbReference type="NCBI Taxonomy" id="1505907"/>
    <lineage>
        <taxon>Archaea</taxon>
        <taxon>Methanobacteriati</taxon>
        <taxon>Methanobacteriota</taxon>
        <taxon>Thermococci</taxon>
        <taxon>Thermococcales</taxon>
        <taxon>Thermococcaceae</taxon>
        <taxon>Thermococcus</taxon>
    </lineage>
</organism>
<dbReference type="HOGENOM" id="CLU_117658_0_0_2"/>
<dbReference type="Gene3D" id="1.10.20.10">
    <property type="entry name" value="Histone, subunit A"/>
    <property type="match status" value="1"/>
</dbReference>
<keyword evidence="2" id="KW-1185">Reference proteome</keyword>
<dbReference type="Proteomes" id="UP000029980">
    <property type="component" value="Chromosome"/>
</dbReference>
<protein>
    <recommendedName>
        <fullName evidence="3">DUF1931 domain-containing protein</fullName>
    </recommendedName>
</protein>
<dbReference type="EMBL" id="CP008887">
    <property type="protein sequence ID" value="AIU70291.1"/>
    <property type="molecule type" value="Genomic_DNA"/>
</dbReference>
<dbReference type="GO" id="GO:0046982">
    <property type="term" value="F:protein heterodimerization activity"/>
    <property type="evidence" value="ECO:0007669"/>
    <property type="project" value="InterPro"/>
</dbReference>
<dbReference type="CDD" id="cd22923">
    <property type="entry name" value="HFD_Aq328-like_rpt2"/>
    <property type="match status" value="1"/>
</dbReference>
<dbReference type="GeneID" id="25153394"/>
<dbReference type="AlphaFoldDB" id="A0A097QUY8"/>
<dbReference type="Pfam" id="PF09123">
    <property type="entry name" value="DUF1931"/>
    <property type="match status" value="1"/>
</dbReference>
<evidence type="ECO:0000313" key="2">
    <source>
        <dbReference type="Proteomes" id="UP000029980"/>
    </source>
</evidence>
<proteinExistence type="predicted"/>
<dbReference type="KEGG" id="teu:TEU_08090"/>
<dbReference type="InterPro" id="IPR015207">
    <property type="entry name" value="DUF1931"/>
</dbReference>
<reference evidence="1 2" key="1">
    <citation type="journal article" date="2015" name="Int. J. Syst. Evol. Microbiol.">
        <title>Thermococcus eurythermalis sp. nov., a conditional piezophilic hyperthermophilic archaeon with a wide temperature range isolated from an oil-immersed chimney in the Guaymas Basin.</title>
        <authorList>
            <person name="Zhao W."/>
            <person name="Zeng X."/>
            <person name="Xiao X."/>
        </authorList>
    </citation>
    <scope>NUCLEOTIDE SEQUENCE [LARGE SCALE GENOMIC DNA]</scope>
    <source>
        <strain evidence="1 2">A501</strain>
    </source>
</reference>
<dbReference type="STRING" id="1505907.TEU_08090"/>
<dbReference type="InterPro" id="IPR009072">
    <property type="entry name" value="Histone-fold"/>
</dbReference>
<name>A0A097QUY8_9EURY</name>
<gene>
    <name evidence="1" type="ORF">TEU_08090</name>
</gene>
<dbReference type="SUPFAM" id="SSF47113">
    <property type="entry name" value="Histone-fold"/>
    <property type="match status" value="1"/>
</dbReference>
<sequence length="153" mass="17622">MAEMIIPYPQLQKILERTCELAVIKPRAEEMMEIVEKKLADLFEVAYENAKAERSSTIKMRHIPITKGFKNSLNLFRAVIEDEKVEIEPIRKYVLKKIPGDIPLEEDVVNELPIIAGTLFVLVGRVIKALHPEIKNVYPEHIEEAKKVLDYTL</sequence>